<sequence>MELSTYHTWGYQGMVDRHNRRERGMRKSAKSQFDSQHLPAGLQVGVLAGSGANIRGARRIGFGKHKLSSKIFLLLSQRGLIKTGQSGGEGNWGVLTEAGPVTWAVDDGRFFRCCHSSSNFLSARRTAFRLCFVTIILNVSPYHLGGFSDTESLDVVLRVVRLGIVGRSSRFSRIPVDAW</sequence>
<accession>A0A5C6BFT3</accession>
<dbReference type="Proteomes" id="UP000316304">
    <property type="component" value="Unassembled WGS sequence"/>
</dbReference>
<proteinExistence type="predicted"/>
<name>A0A5C6BFT3_9BACT</name>
<organism evidence="1 2">
    <name type="scientific">Novipirellula galeiformis</name>
    <dbReference type="NCBI Taxonomy" id="2528004"/>
    <lineage>
        <taxon>Bacteria</taxon>
        <taxon>Pseudomonadati</taxon>
        <taxon>Planctomycetota</taxon>
        <taxon>Planctomycetia</taxon>
        <taxon>Pirellulales</taxon>
        <taxon>Pirellulaceae</taxon>
        <taxon>Novipirellula</taxon>
    </lineage>
</organism>
<evidence type="ECO:0000313" key="1">
    <source>
        <dbReference type="EMBL" id="TWU10361.1"/>
    </source>
</evidence>
<comment type="caution">
    <text evidence="1">The sequence shown here is derived from an EMBL/GenBank/DDBJ whole genome shotgun (WGS) entry which is preliminary data.</text>
</comment>
<evidence type="ECO:0000313" key="2">
    <source>
        <dbReference type="Proteomes" id="UP000316304"/>
    </source>
</evidence>
<reference evidence="1 2" key="1">
    <citation type="submission" date="2019-02" db="EMBL/GenBank/DDBJ databases">
        <title>Deep-cultivation of Planctomycetes and their phenomic and genomic characterization uncovers novel biology.</title>
        <authorList>
            <person name="Wiegand S."/>
            <person name="Jogler M."/>
            <person name="Boedeker C."/>
            <person name="Pinto D."/>
            <person name="Vollmers J."/>
            <person name="Rivas-Marin E."/>
            <person name="Kohn T."/>
            <person name="Peeters S.H."/>
            <person name="Heuer A."/>
            <person name="Rast P."/>
            <person name="Oberbeckmann S."/>
            <person name="Bunk B."/>
            <person name="Jeske O."/>
            <person name="Meyerdierks A."/>
            <person name="Storesund J.E."/>
            <person name="Kallscheuer N."/>
            <person name="Luecker S."/>
            <person name="Lage O.M."/>
            <person name="Pohl T."/>
            <person name="Merkel B.J."/>
            <person name="Hornburger P."/>
            <person name="Mueller R.-W."/>
            <person name="Bruemmer F."/>
            <person name="Labrenz M."/>
            <person name="Spormann A.M."/>
            <person name="Op Den Camp H."/>
            <person name="Overmann J."/>
            <person name="Amann R."/>
            <person name="Jetten M.S.M."/>
            <person name="Mascher T."/>
            <person name="Medema M.H."/>
            <person name="Devos D.P."/>
            <person name="Kaster A.-K."/>
            <person name="Ovreas L."/>
            <person name="Rohde M."/>
            <person name="Galperin M.Y."/>
            <person name="Jogler C."/>
        </authorList>
    </citation>
    <scope>NUCLEOTIDE SEQUENCE [LARGE SCALE GENOMIC DNA]</scope>
    <source>
        <strain evidence="1 2">Pla52o</strain>
    </source>
</reference>
<protein>
    <submittedName>
        <fullName evidence="1">Uncharacterized protein</fullName>
    </submittedName>
</protein>
<dbReference type="EMBL" id="SJPT01000018">
    <property type="protein sequence ID" value="TWU10361.1"/>
    <property type="molecule type" value="Genomic_DNA"/>
</dbReference>
<gene>
    <name evidence="1" type="ORF">Pla52o_56430</name>
</gene>
<dbReference type="AlphaFoldDB" id="A0A5C6BFT3"/>
<keyword evidence="2" id="KW-1185">Reference proteome</keyword>